<evidence type="ECO:0000256" key="3">
    <source>
        <dbReference type="ARBA" id="ARBA00023235"/>
    </source>
</evidence>
<gene>
    <name evidence="5" type="ORF">METZ01_LOCUS156148</name>
</gene>
<dbReference type="Gene3D" id="2.40.100.10">
    <property type="entry name" value="Cyclophilin-like"/>
    <property type="match status" value="1"/>
</dbReference>
<dbReference type="AlphaFoldDB" id="A0A382API7"/>
<keyword evidence="2" id="KW-0697">Rotamase</keyword>
<dbReference type="CDD" id="cd00317">
    <property type="entry name" value="cyclophilin"/>
    <property type="match status" value="1"/>
</dbReference>
<dbReference type="InterPro" id="IPR002130">
    <property type="entry name" value="Cyclophilin-type_PPIase_dom"/>
</dbReference>
<evidence type="ECO:0000313" key="5">
    <source>
        <dbReference type="EMBL" id="SVB03294.1"/>
    </source>
</evidence>
<accession>A0A382API7</accession>
<dbReference type="EMBL" id="UINC01026225">
    <property type="protein sequence ID" value="SVB03294.1"/>
    <property type="molecule type" value="Genomic_DNA"/>
</dbReference>
<sequence length="199" mass="21734">VNKIWKLFRFFILVCAAFVPSLAAQELPRVTISTEFGEIEIEIDTVRAPVTASNFLGYVDGGFYNGGRFHRTVHPENQPNDSIRIEVIQASINSQRSGEGFSPIPLERTNVTGIRHQDGTISMARGGPDSATSSFFICLGEQSSLDYGGFRNSDGQGFAAFGRVVRGMDVVRQIQQQPAEGQTLTPPVGILSANRVEEL</sequence>
<evidence type="ECO:0000256" key="2">
    <source>
        <dbReference type="ARBA" id="ARBA00023110"/>
    </source>
</evidence>
<proteinExistence type="predicted"/>
<dbReference type="PANTHER" id="PTHR43246">
    <property type="entry name" value="PEPTIDYL-PROLYL CIS-TRANS ISOMERASE CYP38, CHLOROPLASTIC"/>
    <property type="match status" value="1"/>
</dbReference>
<reference evidence="5" key="1">
    <citation type="submission" date="2018-05" db="EMBL/GenBank/DDBJ databases">
        <authorList>
            <person name="Lanie J.A."/>
            <person name="Ng W.-L."/>
            <person name="Kazmierczak K.M."/>
            <person name="Andrzejewski T.M."/>
            <person name="Davidsen T.M."/>
            <person name="Wayne K.J."/>
            <person name="Tettelin H."/>
            <person name="Glass J.I."/>
            <person name="Rusch D."/>
            <person name="Podicherti R."/>
            <person name="Tsui H.-C.T."/>
            <person name="Winkler M.E."/>
        </authorList>
    </citation>
    <scope>NUCLEOTIDE SEQUENCE</scope>
</reference>
<protein>
    <recommendedName>
        <fullName evidence="1">peptidylprolyl isomerase</fullName>
        <ecNumber evidence="1">5.2.1.8</ecNumber>
    </recommendedName>
</protein>
<feature type="non-terminal residue" evidence="5">
    <location>
        <position position="1"/>
    </location>
</feature>
<dbReference type="SUPFAM" id="SSF50891">
    <property type="entry name" value="Cyclophilin-like"/>
    <property type="match status" value="1"/>
</dbReference>
<name>A0A382API7_9ZZZZ</name>
<evidence type="ECO:0000259" key="4">
    <source>
        <dbReference type="PROSITE" id="PS50072"/>
    </source>
</evidence>
<dbReference type="Pfam" id="PF00160">
    <property type="entry name" value="Pro_isomerase"/>
    <property type="match status" value="1"/>
</dbReference>
<dbReference type="InterPro" id="IPR044665">
    <property type="entry name" value="E_coli_cyclophilin_A-like"/>
</dbReference>
<organism evidence="5">
    <name type="scientific">marine metagenome</name>
    <dbReference type="NCBI Taxonomy" id="408172"/>
    <lineage>
        <taxon>unclassified sequences</taxon>
        <taxon>metagenomes</taxon>
        <taxon>ecological metagenomes</taxon>
    </lineage>
</organism>
<dbReference type="InterPro" id="IPR029000">
    <property type="entry name" value="Cyclophilin-like_dom_sf"/>
</dbReference>
<dbReference type="PROSITE" id="PS50072">
    <property type="entry name" value="CSA_PPIASE_2"/>
    <property type="match status" value="1"/>
</dbReference>
<keyword evidence="3" id="KW-0413">Isomerase</keyword>
<feature type="domain" description="PPIase cyclophilin-type" evidence="4">
    <location>
        <begin position="26"/>
        <end position="197"/>
    </location>
</feature>
<evidence type="ECO:0000256" key="1">
    <source>
        <dbReference type="ARBA" id="ARBA00013194"/>
    </source>
</evidence>
<dbReference type="GO" id="GO:0003755">
    <property type="term" value="F:peptidyl-prolyl cis-trans isomerase activity"/>
    <property type="evidence" value="ECO:0007669"/>
    <property type="project" value="UniProtKB-KW"/>
</dbReference>
<dbReference type="EC" id="5.2.1.8" evidence="1"/>